<organism evidence="5 6">
    <name type="scientific">Anaerotignum lactatifermentans</name>
    <dbReference type="NCBI Taxonomy" id="160404"/>
    <lineage>
        <taxon>Bacteria</taxon>
        <taxon>Bacillati</taxon>
        <taxon>Bacillota</taxon>
        <taxon>Clostridia</taxon>
        <taxon>Lachnospirales</taxon>
        <taxon>Anaerotignaceae</taxon>
        <taxon>Anaerotignum</taxon>
    </lineage>
</organism>
<reference evidence="6" key="1">
    <citation type="submission" date="2017-04" db="EMBL/GenBank/DDBJ databases">
        <title>Function of individual gut microbiota members based on whole genome sequencing of pure cultures obtained from chicken caecum.</title>
        <authorList>
            <person name="Medvecky M."/>
            <person name="Cejkova D."/>
            <person name="Polansky O."/>
            <person name="Karasova D."/>
            <person name="Kubasova T."/>
            <person name="Cizek A."/>
            <person name="Rychlik I."/>
        </authorList>
    </citation>
    <scope>NUCLEOTIDE SEQUENCE [LARGE SCALE GENOMIC DNA]</scope>
    <source>
        <strain evidence="6">An75</strain>
    </source>
</reference>
<dbReference type="Proteomes" id="UP000195455">
    <property type="component" value="Unassembled WGS sequence"/>
</dbReference>
<feature type="signal peptide" evidence="3">
    <location>
        <begin position="1"/>
        <end position="23"/>
    </location>
</feature>
<dbReference type="AlphaFoldDB" id="A0A1Y3UGK5"/>
<comment type="caution">
    <text evidence="5">The sequence shown here is derived from an EMBL/GenBank/DDBJ whole genome shotgun (WGS) entry which is preliminary data.</text>
</comment>
<feature type="chain" id="PRO_5012395716" description="SLH domain-containing protein" evidence="3">
    <location>
        <begin position="24"/>
        <end position="486"/>
    </location>
</feature>
<accession>A0A1Y3UGK5</accession>
<evidence type="ECO:0000259" key="4">
    <source>
        <dbReference type="PROSITE" id="PS51272"/>
    </source>
</evidence>
<sequence length="486" mass="53320">MKKTLAVVLSAVLAMGSAGTVFADTQSDLQAVEGKIASTEAQIVQLENELKQYDLDIAIIRGEIISTSPYFVVRGKNFGIDMISGNFRYYIVQTPESGVSGFGIFTGGYQVVGTQWIEVKGNLVEAIVLTDYPPAYDQKGDQLSALRKEIEQLKAQKAVLEVQAEQERYLPPVWAQETVDRAIAKGAVPGEICIDYQTPITRAEFCRSIIMGIQGAYGELGAAYMETELPYLNYLYDASEVQFADCNDPFVTLAARAGIVSGSADGNFHPYDSITREQAAAMLVRTLKAMGFTVTTGNPAEFSDLGQASSYAVKDIQQITASKVNGVSVMSGVNQHEFAPKGTFTRAQAIVAIQRLMDYTQSEELINKQWEQAYANPLGEYAGEYEVGDFFVGLHPSSIGEYTLNVQKNRYKEDGTWDILDFANSEVLQINGNRAVASYTDDYGNRGEMIFEFGDTCWITVTVTDQQNEETLEMARTQIGMSGDVG</sequence>
<feature type="domain" description="SLH" evidence="4">
    <location>
        <begin position="234"/>
        <end position="297"/>
    </location>
</feature>
<evidence type="ECO:0000256" key="1">
    <source>
        <dbReference type="ARBA" id="ARBA00022737"/>
    </source>
</evidence>
<protein>
    <recommendedName>
        <fullName evidence="4">SLH domain-containing protein</fullName>
    </recommendedName>
</protein>
<evidence type="ECO:0000256" key="2">
    <source>
        <dbReference type="SAM" id="Coils"/>
    </source>
</evidence>
<feature type="coiled-coil region" evidence="2">
    <location>
        <begin position="136"/>
        <end position="170"/>
    </location>
</feature>
<gene>
    <name evidence="5" type="ORF">B5G26_00255</name>
</gene>
<evidence type="ECO:0000313" key="5">
    <source>
        <dbReference type="EMBL" id="OUN45499.1"/>
    </source>
</evidence>
<keyword evidence="2" id="KW-0175">Coiled coil</keyword>
<dbReference type="Pfam" id="PF00395">
    <property type="entry name" value="SLH"/>
    <property type="match status" value="1"/>
</dbReference>
<keyword evidence="3" id="KW-0732">Signal</keyword>
<dbReference type="PROSITE" id="PS51272">
    <property type="entry name" value="SLH"/>
    <property type="match status" value="2"/>
</dbReference>
<evidence type="ECO:0000313" key="6">
    <source>
        <dbReference type="Proteomes" id="UP000195455"/>
    </source>
</evidence>
<dbReference type="InterPro" id="IPR001119">
    <property type="entry name" value="SLH_dom"/>
</dbReference>
<dbReference type="RefSeq" id="WP_087988258.1">
    <property type="nucleotide sequence ID" value="NZ_JBKYBB010000013.1"/>
</dbReference>
<feature type="coiled-coil region" evidence="2">
    <location>
        <begin position="29"/>
        <end position="63"/>
    </location>
</feature>
<feature type="domain" description="SLH" evidence="4">
    <location>
        <begin position="299"/>
        <end position="367"/>
    </location>
</feature>
<proteinExistence type="predicted"/>
<dbReference type="EMBL" id="NFHM01000001">
    <property type="protein sequence ID" value="OUN45499.1"/>
    <property type="molecule type" value="Genomic_DNA"/>
</dbReference>
<evidence type="ECO:0000256" key="3">
    <source>
        <dbReference type="SAM" id="SignalP"/>
    </source>
</evidence>
<name>A0A1Y3UGK5_9FIRM</name>
<keyword evidence="1" id="KW-0677">Repeat</keyword>